<dbReference type="EMBL" id="GBXM01047731">
    <property type="protein sequence ID" value="JAH60846.1"/>
    <property type="molecule type" value="Transcribed_RNA"/>
</dbReference>
<organism evidence="1">
    <name type="scientific">Anguilla anguilla</name>
    <name type="common">European freshwater eel</name>
    <name type="synonym">Muraena anguilla</name>
    <dbReference type="NCBI Taxonomy" id="7936"/>
    <lineage>
        <taxon>Eukaryota</taxon>
        <taxon>Metazoa</taxon>
        <taxon>Chordata</taxon>
        <taxon>Craniata</taxon>
        <taxon>Vertebrata</taxon>
        <taxon>Euteleostomi</taxon>
        <taxon>Actinopterygii</taxon>
        <taxon>Neopterygii</taxon>
        <taxon>Teleostei</taxon>
        <taxon>Anguilliformes</taxon>
        <taxon>Anguillidae</taxon>
        <taxon>Anguilla</taxon>
    </lineage>
</organism>
<proteinExistence type="predicted"/>
<sequence>MDTEQGETQVEASLILMKVCACQVVTLSPGL</sequence>
<dbReference type="AlphaFoldDB" id="A0A0E9U4W5"/>
<protein>
    <submittedName>
        <fullName evidence="1">Uncharacterized protein</fullName>
    </submittedName>
</protein>
<evidence type="ECO:0000313" key="1">
    <source>
        <dbReference type="EMBL" id="JAH60846.1"/>
    </source>
</evidence>
<reference evidence="1" key="1">
    <citation type="submission" date="2014-11" db="EMBL/GenBank/DDBJ databases">
        <authorList>
            <person name="Amaro Gonzalez C."/>
        </authorList>
    </citation>
    <scope>NUCLEOTIDE SEQUENCE</scope>
</reference>
<accession>A0A0E9U4W5</accession>
<reference evidence="1" key="2">
    <citation type="journal article" date="2015" name="Fish Shellfish Immunol.">
        <title>Early steps in the European eel (Anguilla anguilla)-Vibrio vulnificus interaction in the gills: Role of the RtxA13 toxin.</title>
        <authorList>
            <person name="Callol A."/>
            <person name="Pajuelo D."/>
            <person name="Ebbesson L."/>
            <person name="Teles M."/>
            <person name="MacKenzie S."/>
            <person name="Amaro C."/>
        </authorList>
    </citation>
    <scope>NUCLEOTIDE SEQUENCE</scope>
</reference>
<name>A0A0E9U4W5_ANGAN</name>